<dbReference type="SUPFAM" id="SSF52047">
    <property type="entry name" value="RNI-like"/>
    <property type="match status" value="1"/>
</dbReference>
<evidence type="ECO:0000313" key="3">
    <source>
        <dbReference type="Proteomes" id="UP000054097"/>
    </source>
</evidence>
<dbReference type="STRING" id="933852.A0A0C3BG97"/>
<feature type="coiled-coil region" evidence="1">
    <location>
        <begin position="15"/>
        <end position="52"/>
    </location>
</feature>
<evidence type="ECO:0008006" key="4">
    <source>
        <dbReference type="Google" id="ProtNLM"/>
    </source>
</evidence>
<sequence length="478" mass="54219">MAAEILATIPINDEVAAVDEKIRILDEELTAMEKRKEEIENEKAELGNARIAVLAKTAPINGMLPELLMRVFEYAALESDQEGVELPLRLVTVSHQWRTVALQTPRAWGRVVIEVEDDSGARPMIRRARAFLERSMATPIDVVLDILQWNRSEDRTMLLKTMLELLIPHIDRCTRLVTRCKEEDDAPLVLSSLTPHFGPTLKDFSIESRDSVRLDMPNMPYLSRLSIDDVGPRNGWPNQLVTNLKSLSLRYFKPIAFEGFLGALESAQSTLEELRLARCSLSFDSHAFMFQSSDRRPRFPYLKRIAMVEVSPADLDVFFESIHAPALEDLFLGLDSQRFRYFKFMDPETATCLSKCPLKKLEIEDACIEGSELRALLALFKTVGSTLEEVAIGGGELDTRFFHAMEVDPGTLPRLRSLTIRNKSEFTGRELLRIVNARQSRPGISPLQVVGVDKCRAFEHDVADQLKRMGIKFHFVPY</sequence>
<keyword evidence="3" id="KW-1185">Reference proteome</keyword>
<dbReference type="HOGENOM" id="CLU_571297_0_0_1"/>
<dbReference type="OrthoDB" id="3181259at2759"/>
<reference evidence="2 3" key="1">
    <citation type="submission" date="2014-04" db="EMBL/GenBank/DDBJ databases">
        <authorList>
            <consortium name="DOE Joint Genome Institute"/>
            <person name="Kuo A."/>
            <person name="Zuccaro A."/>
            <person name="Kohler A."/>
            <person name="Nagy L.G."/>
            <person name="Floudas D."/>
            <person name="Copeland A."/>
            <person name="Barry K.W."/>
            <person name="Cichocki N."/>
            <person name="Veneault-Fourrey C."/>
            <person name="LaButti K."/>
            <person name="Lindquist E.A."/>
            <person name="Lipzen A."/>
            <person name="Lundell T."/>
            <person name="Morin E."/>
            <person name="Murat C."/>
            <person name="Sun H."/>
            <person name="Tunlid A."/>
            <person name="Henrissat B."/>
            <person name="Grigoriev I.V."/>
            <person name="Hibbett D.S."/>
            <person name="Martin F."/>
            <person name="Nordberg H.P."/>
            <person name="Cantor M.N."/>
            <person name="Hua S.X."/>
        </authorList>
    </citation>
    <scope>NUCLEOTIDE SEQUENCE [LARGE SCALE GENOMIC DNA]</scope>
    <source>
        <strain evidence="2 3">MAFF 305830</strain>
    </source>
</reference>
<reference evidence="3" key="2">
    <citation type="submission" date="2015-01" db="EMBL/GenBank/DDBJ databases">
        <title>Evolutionary Origins and Diversification of the Mycorrhizal Mutualists.</title>
        <authorList>
            <consortium name="DOE Joint Genome Institute"/>
            <consortium name="Mycorrhizal Genomics Consortium"/>
            <person name="Kohler A."/>
            <person name="Kuo A."/>
            <person name="Nagy L.G."/>
            <person name="Floudas D."/>
            <person name="Copeland A."/>
            <person name="Barry K.W."/>
            <person name="Cichocki N."/>
            <person name="Veneault-Fourrey C."/>
            <person name="LaButti K."/>
            <person name="Lindquist E.A."/>
            <person name="Lipzen A."/>
            <person name="Lundell T."/>
            <person name="Morin E."/>
            <person name="Murat C."/>
            <person name="Riley R."/>
            <person name="Ohm R."/>
            <person name="Sun H."/>
            <person name="Tunlid A."/>
            <person name="Henrissat B."/>
            <person name="Grigoriev I.V."/>
            <person name="Hibbett D.S."/>
            <person name="Martin F."/>
        </authorList>
    </citation>
    <scope>NUCLEOTIDE SEQUENCE [LARGE SCALE GENOMIC DNA]</scope>
    <source>
        <strain evidence="3">MAFF 305830</strain>
    </source>
</reference>
<evidence type="ECO:0000313" key="2">
    <source>
        <dbReference type="EMBL" id="KIM31164.1"/>
    </source>
</evidence>
<dbReference type="InterPro" id="IPR032675">
    <property type="entry name" value="LRR_dom_sf"/>
</dbReference>
<dbReference type="AlphaFoldDB" id="A0A0C3BG97"/>
<name>A0A0C3BG97_SERVB</name>
<evidence type="ECO:0000256" key="1">
    <source>
        <dbReference type="SAM" id="Coils"/>
    </source>
</evidence>
<proteinExistence type="predicted"/>
<dbReference type="EMBL" id="KN824282">
    <property type="protein sequence ID" value="KIM31164.1"/>
    <property type="molecule type" value="Genomic_DNA"/>
</dbReference>
<dbReference type="Proteomes" id="UP000054097">
    <property type="component" value="Unassembled WGS sequence"/>
</dbReference>
<gene>
    <name evidence="2" type="ORF">M408DRAFT_327453</name>
</gene>
<organism evidence="2 3">
    <name type="scientific">Serendipita vermifera MAFF 305830</name>
    <dbReference type="NCBI Taxonomy" id="933852"/>
    <lineage>
        <taxon>Eukaryota</taxon>
        <taxon>Fungi</taxon>
        <taxon>Dikarya</taxon>
        <taxon>Basidiomycota</taxon>
        <taxon>Agaricomycotina</taxon>
        <taxon>Agaricomycetes</taxon>
        <taxon>Sebacinales</taxon>
        <taxon>Serendipitaceae</taxon>
        <taxon>Serendipita</taxon>
    </lineage>
</organism>
<keyword evidence="1" id="KW-0175">Coiled coil</keyword>
<accession>A0A0C3BG97</accession>
<dbReference type="Gene3D" id="3.80.10.10">
    <property type="entry name" value="Ribonuclease Inhibitor"/>
    <property type="match status" value="1"/>
</dbReference>
<protein>
    <recommendedName>
        <fullName evidence="4">F-box domain-containing protein</fullName>
    </recommendedName>
</protein>